<dbReference type="RefSeq" id="WP_145262762.1">
    <property type="nucleotide sequence ID" value="NZ_CP036316.1"/>
</dbReference>
<keyword evidence="7" id="KW-1185">Reference proteome</keyword>
<feature type="domain" description="Transketolase-like pyrimidine-binding" evidence="5">
    <location>
        <begin position="320"/>
        <end position="495"/>
    </location>
</feature>
<comment type="cofactor">
    <cofactor evidence="1">
        <name>Mn(2+)</name>
        <dbReference type="ChEBI" id="CHEBI:29035"/>
    </cofactor>
</comment>
<dbReference type="SUPFAM" id="SSF52922">
    <property type="entry name" value="TK C-terminal domain-like"/>
    <property type="match status" value="1"/>
</dbReference>
<dbReference type="Gene3D" id="3.40.50.970">
    <property type="match status" value="2"/>
</dbReference>
<gene>
    <name evidence="6" type="primary">tkt</name>
    <name evidence="6" type="ORF">V22_23180</name>
</gene>
<dbReference type="AlphaFoldDB" id="A0A517T9L8"/>
<dbReference type="GO" id="GO:0004802">
    <property type="term" value="F:transketolase activity"/>
    <property type="evidence" value="ECO:0007669"/>
    <property type="project" value="UniProtKB-EC"/>
</dbReference>
<sequence length="640" mass="69457">MSTATVFPIDLGAFQPLPLDPTVSTLTPEQKETLEANIQLCRDAIVFFTAIADAKGLGGHTGGPYDTVPETMIAYSFIQHARGGGKPDVLDIFFDEAGHRVATQYLMAALEGDLDVERLLHYREFDAHLPGHPERNFTPGVKISSGRLGHMWSYANGVALANPDKVTFMLGSDGSQMEGNDAEAARLAVAQHLNIKLLIDDNDVTIAGYPSDYLPGFNVAKTLEGHGLTVDIGDGEDLDSLYARMCKAFTCDGPVALINKRKMCVGIEGLEGSNHGHDVIKTATAIDYLEKRGLQDAAEYLKNVEKGPKGPTYRGSSGAGKNRSLFGKVMNEILDGIPEDERIRTVKVFDSDLEGSCGLDSIRKEHPEVFVRGGIMERGNYASAAGFGYEAGKQGVFATFSAFLEMVVSEITMARLNQSNVLAHFSHSGCDDMADNTCHFGINSFFADNGIPEEGHDITRLYFPADQHQFTACLKKIYDDPGLRFIFSTRSAVPDILTEDDTEFYGGDYEFVPGKDDVIREGTAGYIVSFGETLYRALDAVIGLKEAGIDVGLINKSTLNVYDADMMDKLAKAPFVVVAEGYNVKTGLGIRFGSELLKHGFTGKYNNIGIHKEGSGGLWQQMGYQGLDPEGIAKAVKELV</sequence>
<dbReference type="Pfam" id="PF00456">
    <property type="entry name" value="Transketolase_N"/>
    <property type="match status" value="1"/>
</dbReference>
<dbReference type="Pfam" id="PF02780">
    <property type="entry name" value="Transketolase_C"/>
    <property type="match status" value="1"/>
</dbReference>
<evidence type="ECO:0000256" key="3">
    <source>
        <dbReference type="ARBA" id="ARBA00001964"/>
    </source>
</evidence>
<dbReference type="InterPro" id="IPR005475">
    <property type="entry name" value="Transketolase-like_Pyr-bd"/>
</dbReference>
<comment type="similarity">
    <text evidence="4">Belongs to the transketolase family.</text>
</comment>
<evidence type="ECO:0000256" key="1">
    <source>
        <dbReference type="ARBA" id="ARBA00001936"/>
    </source>
</evidence>
<evidence type="ECO:0000256" key="2">
    <source>
        <dbReference type="ARBA" id="ARBA00001946"/>
    </source>
</evidence>
<comment type="cofactor">
    <cofactor evidence="2">
        <name>Mg(2+)</name>
        <dbReference type="ChEBI" id="CHEBI:18420"/>
    </cofactor>
</comment>
<protein>
    <submittedName>
        <fullName evidence="6">Transketolase</fullName>
        <ecNumber evidence="6">2.2.1.1</ecNumber>
    </submittedName>
</protein>
<evidence type="ECO:0000313" key="6">
    <source>
        <dbReference type="EMBL" id="QDT65072.1"/>
    </source>
</evidence>
<keyword evidence="6" id="KW-0808">Transferase</keyword>
<dbReference type="SMART" id="SM00861">
    <property type="entry name" value="Transket_pyr"/>
    <property type="match status" value="1"/>
</dbReference>
<dbReference type="Pfam" id="PF02779">
    <property type="entry name" value="Transket_pyr"/>
    <property type="match status" value="1"/>
</dbReference>
<reference evidence="6 7" key="1">
    <citation type="submission" date="2019-02" db="EMBL/GenBank/DDBJ databases">
        <title>Deep-cultivation of Planctomycetes and their phenomic and genomic characterization uncovers novel biology.</title>
        <authorList>
            <person name="Wiegand S."/>
            <person name="Jogler M."/>
            <person name="Boedeker C."/>
            <person name="Pinto D."/>
            <person name="Vollmers J."/>
            <person name="Rivas-Marin E."/>
            <person name="Kohn T."/>
            <person name="Peeters S.H."/>
            <person name="Heuer A."/>
            <person name="Rast P."/>
            <person name="Oberbeckmann S."/>
            <person name="Bunk B."/>
            <person name="Jeske O."/>
            <person name="Meyerdierks A."/>
            <person name="Storesund J.E."/>
            <person name="Kallscheuer N."/>
            <person name="Luecker S."/>
            <person name="Lage O.M."/>
            <person name="Pohl T."/>
            <person name="Merkel B.J."/>
            <person name="Hornburger P."/>
            <person name="Mueller R.-W."/>
            <person name="Bruemmer F."/>
            <person name="Labrenz M."/>
            <person name="Spormann A.M."/>
            <person name="Op den Camp H."/>
            <person name="Overmann J."/>
            <person name="Amann R."/>
            <person name="Jetten M.S.M."/>
            <person name="Mascher T."/>
            <person name="Medema M.H."/>
            <person name="Devos D.P."/>
            <person name="Kaster A.-K."/>
            <person name="Ovreas L."/>
            <person name="Rohde M."/>
            <person name="Galperin M.Y."/>
            <person name="Jogler C."/>
        </authorList>
    </citation>
    <scope>NUCLEOTIDE SEQUENCE [LARGE SCALE GENOMIC DNA]</scope>
    <source>
        <strain evidence="6 7">V22</strain>
    </source>
</reference>
<name>A0A517T9L8_9PLAN</name>
<proteinExistence type="inferred from homology"/>
<comment type="cofactor">
    <cofactor evidence="3">
        <name>thiamine diphosphate</name>
        <dbReference type="ChEBI" id="CHEBI:58937"/>
    </cofactor>
</comment>
<dbReference type="Proteomes" id="UP000319976">
    <property type="component" value="Chromosome"/>
</dbReference>
<dbReference type="OrthoDB" id="8732661at2"/>
<evidence type="ECO:0000259" key="5">
    <source>
        <dbReference type="SMART" id="SM00861"/>
    </source>
</evidence>
<dbReference type="InterPro" id="IPR051157">
    <property type="entry name" value="PDH/Transketolase"/>
</dbReference>
<dbReference type="SUPFAM" id="SSF52518">
    <property type="entry name" value="Thiamin diphosphate-binding fold (THDP-binding)"/>
    <property type="match status" value="2"/>
</dbReference>
<organism evidence="6 7">
    <name type="scientific">Calycomorphotria hydatis</name>
    <dbReference type="NCBI Taxonomy" id="2528027"/>
    <lineage>
        <taxon>Bacteria</taxon>
        <taxon>Pseudomonadati</taxon>
        <taxon>Planctomycetota</taxon>
        <taxon>Planctomycetia</taxon>
        <taxon>Planctomycetales</taxon>
        <taxon>Planctomycetaceae</taxon>
        <taxon>Calycomorphotria</taxon>
    </lineage>
</organism>
<evidence type="ECO:0000256" key="4">
    <source>
        <dbReference type="ARBA" id="ARBA00007131"/>
    </source>
</evidence>
<dbReference type="EC" id="2.2.1.1" evidence="6"/>
<dbReference type="Gene3D" id="3.40.50.920">
    <property type="match status" value="1"/>
</dbReference>
<accession>A0A517T9L8</accession>
<dbReference type="PANTHER" id="PTHR43825">
    <property type="entry name" value="PYRUVATE DEHYDROGENASE E1 COMPONENT"/>
    <property type="match status" value="1"/>
</dbReference>
<evidence type="ECO:0000313" key="7">
    <source>
        <dbReference type="Proteomes" id="UP000319976"/>
    </source>
</evidence>
<dbReference type="InterPro" id="IPR029061">
    <property type="entry name" value="THDP-binding"/>
</dbReference>
<dbReference type="PANTHER" id="PTHR43825:SF1">
    <property type="entry name" value="TRANSKETOLASE-LIKE PYRIMIDINE-BINDING DOMAIN-CONTAINING PROTEIN"/>
    <property type="match status" value="1"/>
</dbReference>
<dbReference type="InterPro" id="IPR033248">
    <property type="entry name" value="Transketolase_C"/>
</dbReference>
<dbReference type="EMBL" id="CP036316">
    <property type="protein sequence ID" value="QDT65072.1"/>
    <property type="molecule type" value="Genomic_DNA"/>
</dbReference>
<dbReference type="InterPro" id="IPR005474">
    <property type="entry name" value="Transketolase_N"/>
</dbReference>
<dbReference type="InterPro" id="IPR009014">
    <property type="entry name" value="Transketo_C/PFOR_II"/>
</dbReference>
<dbReference type="GO" id="GO:0005737">
    <property type="term" value="C:cytoplasm"/>
    <property type="evidence" value="ECO:0007669"/>
    <property type="project" value="UniProtKB-ARBA"/>
</dbReference>
<dbReference type="KEGG" id="chya:V22_23180"/>